<reference evidence="1 2" key="1">
    <citation type="submission" date="2015-06" db="EMBL/GenBank/DDBJ databases">
        <title>Draft genome sequence of the purine-degrading Clostridium cylindrosporum HC-1 (DSM 605).</title>
        <authorList>
            <person name="Poehlein A."/>
            <person name="Schiel-Bengelsdorf B."/>
            <person name="Bengelsdorf F."/>
            <person name="Daniel R."/>
            <person name="Duerre P."/>
        </authorList>
    </citation>
    <scope>NUCLEOTIDE SEQUENCE [LARGE SCALE GENOMIC DNA]</scope>
    <source>
        <strain evidence="1 2">DSM 605</strain>
    </source>
</reference>
<dbReference type="STRING" id="1121307.CLCY_1c00190"/>
<dbReference type="EMBL" id="LFVU01000028">
    <property type="protein sequence ID" value="KMT20787.1"/>
    <property type="molecule type" value="Genomic_DNA"/>
</dbReference>
<dbReference type="Proteomes" id="UP000036756">
    <property type="component" value="Unassembled WGS sequence"/>
</dbReference>
<name>A0A0J8D4P2_CLOCY</name>
<gene>
    <name evidence="1" type="ORF">CLCY_1c00190</name>
</gene>
<dbReference type="PATRIC" id="fig|1121307.3.peg.379"/>
<evidence type="ECO:0000313" key="2">
    <source>
        <dbReference type="Proteomes" id="UP000036756"/>
    </source>
</evidence>
<comment type="caution">
    <text evidence="1">The sequence shown here is derived from an EMBL/GenBank/DDBJ whole genome shotgun (WGS) entry which is preliminary data.</text>
</comment>
<proteinExistence type="predicted"/>
<keyword evidence="1" id="KW-0808">Transferase</keyword>
<dbReference type="Pfam" id="PF13671">
    <property type="entry name" value="AAA_33"/>
    <property type="match status" value="1"/>
</dbReference>
<keyword evidence="2" id="KW-1185">Reference proteome</keyword>
<dbReference type="GO" id="GO:0016301">
    <property type="term" value="F:kinase activity"/>
    <property type="evidence" value="ECO:0007669"/>
    <property type="project" value="UniProtKB-KW"/>
</dbReference>
<dbReference type="AlphaFoldDB" id="A0A0J8D4P2"/>
<dbReference type="RefSeq" id="WP_048571193.1">
    <property type="nucleotide sequence ID" value="NZ_LFVU01000028.1"/>
</dbReference>
<dbReference type="InterPro" id="IPR027417">
    <property type="entry name" value="P-loop_NTPase"/>
</dbReference>
<dbReference type="SUPFAM" id="SSF52540">
    <property type="entry name" value="P-loop containing nucleoside triphosphate hydrolases"/>
    <property type="match status" value="1"/>
</dbReference>
<dbReference type="Gene3D" id="3.40.50.300">
    <property type="entry name" value="P-loop containing nucleotide triphosphate hydrolases"/>
    <property type="match status" value="1"/>
</dbReference>
<evidence type="ECO:0000313" key="1">
    <source>
        <dbReference type="EMBL" id="KMT20787.1"/>
    </source>
</evidence>
<protein>
    <submittedName>
        <fullName evidence="1">Putative kinase</fullName>
    </submittedName>
</protein>
<organism evidence="1 2">
    <name type="scientific">Clostridium cylindrosporum DSM 605</name>
    <dbReference type="NCBI Taxonomy" id="1121307"/>
    <lineage>
        <taxon>Bacteria</taxon>
        <taxon>Bacillati</taxon>
        <taxon>Bacillota</taxon>
        <taxon>Clostridia</taxon>
        <taxon>Eubacteriales</taxon>
        <taxon>Clostridiaceae</taxon>
        <taxon>Clostridium</taxon>
    </lineage>
</organism>
<keyword evidence="1" id="KW-0418">Kinase</keyword>
<sequence>MSKLYLICGNTAAGKSTYTKKLATEKNAISFSIDQWMQTLYGDDYNSKVHDMKWLLERCERCKNQIKEVAQGLLNSGIDVIFDFTFGDFESREFYRNWAKSLGIEVSLHFLDIPVDERKRRLRKRNKEKGETFSFEVTEEMFDYVEGLFKPPTDKELENGTVIRYEKEKNTL</sequence>
<dbReference type="OrthoDB" id="2639622at2"/>
<accession>A0A0J8D4P2</accession>